<dbReference type="NCBIfam" id="TIGR00254">
    <property type="entry name" value="GGDEF"/>
    <property type="match status" value="1"/>
</dbReference>
<dbReference type="CDD" id="cd01949">
    <property type="entry name" value="GGDEF"/>
    <property type="match status" value="1"/>
</dbReference>
<evidence type="ECO:0000259" key="6">
    <source>
        <dbReference type="PROSITE" id="PS51832"/>
    </source>
</evidence>
<sequence length="720" mass="82552">MNQSTAMTQQESEVMIRELSKVFDVVRLLDEETLETGNIKDVTDAEGFPCKCYSFWKKGDNCKNCTSRDAFRKKNEQLKLEYLDSNIYQVISKYVEIDGKPYVMELINQMNADAVMDEDGRNELIKQLSGYNRELYTDALTGIYNRRYYEERIRNSNMSAGVAMIDLDDFKIYNDTFGHDAGDLALTTVVGIIKDNVRRTDMLIRMGGDEFLLVMPDIGEQAFADKLNQIQGKIHSSKIPGYSQLRLSVSIGGVLSGSGSTVEKAIRKADQFMYQAKTCKNMVVTEHDEQLKEQQESANNNGSKAYKYRILVVDDSEMNREILSEILNEEYDIIEADSGDTCIDMLRKYETGISLVLLDIVMPGMDGFGVLNYMNHHHYLEDIPVIMISSEDSTETVRRAYEMGVSDYINRPFDAGVVHRRVYNTIKLYAKQRRLIALITNQVYEKEKNNRMMVGILSQIVEFRNGESGSHVLNINIFTGMLLESLVQHTDKYDLSWSERLLITTASALHDIGKIGIDDKILNKPGRLTDEEFKIMQNHTIIGASILENMGSYQDEELMKVAYQICRWHHERYDGKGYPDGLKGDEIPISAQVVSLADVYDALVSERVYKKAYSHEKAIEMITNGECGCFNPILLECLLDIQDRIKRKMKTGIPEDNPFKKREKKAELKEFENVKEDFMDVVSKNMEKEYSNFENDEFVDFSRGGGKTQILSEMRRKYLE</sequence>
<dbReference type="GO" id="GO:0000160">
    <property type="term" value="P:phosphorelay signal transduction system"/>
    <property type="evidence" value="ECO:0007669"/>
    <property type="project" value="InterPro"/>
</dbReference>
<dbReference type="InterPro" id="IPR000160">
    <property type="entry name" value="GGDEF_dom"/>
</dbReference>
<evidence type="ECO:0000256" key="3">
    <source>
        <dbReference type="PROSITE-ProRule" id="PRU00169"/>
    </source>
</evidence>
<dbReference type="Gene3D" id="3.40.50.2300">
    <property type="match status" value="1"/>
</dbReference>
<dbReference type="PROSITE" id="PS50110">
    <property type="entry name" value="RESPONSE_REGULATORY"/>
    <property type="match status" value="1"/>
</dbReference>
<comment type="caution">
    <text evidence="7">The sequence shown here is derived from an EMBL/GenBank/DDBJ whole genome shotgun (WGS) entry which is preliminary data.</text>
</comment>
<dbReference type="InterPro" id="IPR029787">
    <property type="entry name" value="Nucleotide_cyclase"/>
</dbReference>
<dbReference type="SUPFAM" id="SSF55073">
    <property type="entry name" value="Nucleotide cyclase"/>
    <property type="match status" value="1"/>
</dbReference>
<dbReference type="PANTHER" id="PTHR45228:SF4">
    <property type="entry name" value="LIPOPROTEIN"/>
    <property type="match status" value="1"/>
</dbReference>
<dbReference type="Pfam" id="PF13487">
    <property type="entry name" value="HD_5"/>
    <property type="match status" value="1"/>
</dbReference>
<dbReference type="SMART" id="SM00448">
    <property type="entry name" value="REC"/>
    <property type="match status" value="1"/>
</dbReference>
<dbReference type="Gene3D" id="3.30.70.270">
    <property type="match status" value="1"/>
</dbReference>
<gene>
    <name evidence="7" type="ORF">DW740_10080</name>
</gene>
<dbReference type="PROSITE" id="PS50887">
    <property type="entry name" value="GGDEF"/>
    <property type="match status" value="1"/>
</dbReference>
<dbReference type="Pfam" id="PF00072">
    <property type="entry name" value="Response_reg"/>
    <property type="match status" value="1"/>
</dbReference>
<dbReference type="AlphaFoldDB" id="A0A414J555"/>
<dbReference type="SMART" id="SM00471">
    <property type="entry name" value="HDc"/>
    <property type="match status" value="1"/>
</dbReference>
<dbReference type="Proteomes" id="UP000283745">
    <property type="component" value="Unassembled WGS sequence"/>
</dbReference>
<evidence type="ECO:0000256" key="1">
    <source>
        <dbReference type="ARBA" id="ARBA00018672"/>
    </source>
</evidence>
<dbReference type="SUPFAM" id="SSF52172">
    <property type="entry name" value="CheY-like"/>
    <property type="match status" value="1"/>
</dbReference>
<evidence type="ECO:0000259" key="5">
    <source>
        <dbReference type="PROSITE" id="PS50887"/>
    </source>
</evidence>
<dbReference type="Gene3D" id="1.10.3210.10">
    <property type="entry name" value="Hypothetical protein af1432"/>
    <property type="match status" value="1"/>
</dbReference>
<evidence type="ECO:0000256" key="2">
    <source>
        <dbReference type="ARBA" id="ARBA00024867"/>
    </source>
</evidence>
<feature type="modified residue" description="4-aspartylphosphate" evidence="3">
    <location>
        <position position="359"/>
    </location>
</feature>
<dbReference type="InterPro" id="IPR052020">
    <property type="entry name" value="Cyclic_di-GMP/3'3'-cGAMP_PDE"/>
</dbReference>
<feature type="domain" description="GGDEF" evidence="5">
    <location>
        <begin position="158"/>
        <end position="288"/>
    </location>
</feature>
<dbReference type="SMART" id="SM00267">
    <property type="entry name" value="GGDEF"/>
    <property type="match status" value="1"/>
</dbReference>
<keyword evidence="3" id="KW-0597">Phosphoprotein</keyword>
<feature type="domain" description="Response regulatory" evidence="4">
    <location>
        <begin position="309"/>
        <end position="426"/>
    </location>
</feature>
<organism evidence="7 8">
    <name type="scientific">Blautia obeum</name>
    <dbReference type="NCBI Taxonomy" id="40520"/>
    <lineage>
        <taxon>Bacteria</taxon>
        <taxon>Bacillati</taxon>
        <taxon>Bacillota</taxon>
        <taxon>Clostridia</taxon>
        <taxon>Lachnospirales</taxon>
        <taxon>Lachnospiraceae</taxon>
        <taxon>Blautia</taxon>
    </lineage>
</organism>
<proteinExistence type="predicted"/>
<evidence type="ECO:0000313" key="7">
    <source>
        <dbReference type="EMBL" id="RHE39580.1"/>
    </source>
</evidence>
<dbReference type="PANTHER" id="PTHR45228">
    <property type="entry name" value="CYCLIC DI-GMP PHOSPHODIESTERASE TM_0186-RELATED"/>
    <property type="match status" value="1"/>
</dbReference>
<feature type="domain" description="HD-GYP" evidence="6">
    <location>
        <begin position="446"/>
        <end position="654"/>
    </location>
</feature>
<dbReference type="SUPFAM" id="SSF109604">
    <property type="entry name" value="HD-domain/PDEase-like"/>
    <property type="match status" value="1"/>
</dbReference>
<accession>A0A414J555</accession>
<name>A0A414J555_9FIRM</name>
<evidence type="ECO:0000313" key="8">
    <source>
        <dbReference type="Proteomes" id="UP000283745"/>
    </source>
</evidence>
<dbReference type="InterPro" id="IPR001789">
    <property type="entry name" value="Sig_transdc_resp-reg_receiver"/>
</dbReference>
<dbReference type="EMBL" id="QSKF01000007">
    <property type="protein sequence ID" value="RHE39580.1"/>
    <property type="molecule type" value="Genomic_DNA"/>
</dbReference>
<dbReference type="RefSeq" id="WP_118050478.1">
    <property type="nucleotide sequence ID" value="NZ_CABJFK010000007.1"/>
</dbReference>
<protein>
    <recommendedName>
        <fullName evidence="1">Stage 0 sporulation protein A homolog</fullName>
    </recommendedName>
</protein>
<dbReference type="InterPro" id="IPR037522">
    <property type="entry name" value="HD_GYP_dom"/>
</dbReference>
<dbReference type="Pfam" id="PF00990">
    <property type="entry name" value="GGDEF"/>
    <property type="match status" value="1"/>
</dbReference>
<dbReference type="InterPro" id="IPR003607">
    <property type="entry name" value="HD/PDEase_dom"/>
</dbReference>
<dbReference type="InterPro" id="IPR043128">
    <property type="entry name" value="Rev_trsase/Diguanyl_cyclase"/>
</dbReference>
<evidence type="ECO:0000259" key="4">
    <source>
        <dbReference type="PROSITE" id="PS50110"/>
    </source>
</evidence>
<reference evidence="7 8" key="1">
    <citation type="submission" date="2018-08" db="EMBL/GenBank/DDBJ databases">
        <title>A genome reference for cultivated species of the human gut microbiota.</title>
        <authorList>
            <person name="Zou Y."/>
            <person name="Xue W."/>
            <person name="Luo G."/>
        </authorList>
    </citation>
    <scope>NUCLEOTIDE SEQUENCE [LARGE SCALE GENOMIC DNA]</scope>
    <source>
        <strain evidence="7 8">AM28-23</strain>
    </source>
</reference>
<comment type="function">
    <text evidence="2">May play the central regulatory role in sporulation. It may be an element of the effector pathway responsible for the activation of sporulation genes in response to nutritional stress. Spo0A may act in concert with spo0H (a sigma factor) to control the expression of some genes that are critical to the sporulation process.</text>
</comment>
<dbReference type="InterPro" id="IPR011006">
    <property type="entry name" value="CheY-like_superfamily"/>
</dbReference>
<dbReference type="PROSITE" id="PS51832">
    <property type="entry name" value="HD_GYP"/>
    <property type="match status" value="1"/>
</dbReference>
<dbReference type="CDD" id="cd00077">
    <property type="entry name" value="HDc"/>
    <property type="match status" value="1"/>
</dbReference>